<evidence type="ECO:0000256" key="6">
    <source>
        <dbReference type="SAM" id="SignalP"/>
    </source>
</evidence>
<dbReference type="Proteomes" id="UP001595886">
    <property type="component" value="Unassembled WGS sequence"/>
</dbReference>
<comment type="subcellular location">
    <subcellularLocation>
        <location evidence="1">Cell outer membrane</location>
    </subcellularLocation>
</comment>
<evidence type="ECO:0000256" key="2">
    <source>
        <dbReference type="ARBA" id="ARBA00005722"/>
    </source>
</evidence>
<proteinExistence type="inferred from homology"/>
<comment type="caution">
    <text evidence="7">The sequence shown here is derived from an EMBL/GenBank/DDBJ whole genome shotgun (WGS) entry which is preliminary data.</text>
</comment>
<dbReference type="Pfam" id="PF06629">
    <property type="entry name" value="MipA"/>
    <property type="match status" value="1"/>
</dbReference>
<keyword evidence="8" id="KW-1185">Reference proteome</keyword>
<keyword evidence="4" id="KW-0472">Membrane</keyword>
<dbReference type="SUPFAM" id="SSF56935">
    <property type="entry name" value="Porins"/>
    <property type="match status" value="1"/>
</dbReference>
<dbReference type="PANTHER" id="PTHR38776">
    <property type="entry name" value="MLTA-INTERACTING PROTEIN-RELATED"/>
    <property type="match status" value="1"/>
</dbReference>
<evidence type="ECO:0000256" key="5">
    <source>
        <dbReference type="ARBA" id="ARBA00023237"/>
    </source>
</evidence>
<gene>
    <name evidence="7" type="ORF">ACFO6Q_01660</name>
</gene>
<evidence type="ECO:0000256" key="3">
    <source>
        <dbReference type="ARBA" id="ARBA00022729"/>
    </source>
</evidence>
<dbReference type="PANTHER" id="PTHR38776:SF1">
    <property type="entry name" value="MLTA-INTERACTING PROTEIN-RELATED"/>
    <property type="match status" value="1"/>
</dbReference>
<keyword evidence="3 6" id="KW-0732">Signal</keyword>
<feature type="chain" id="PRO_5045298580" evidence="6">
    <location>
        <begin position="29"/>
        <end position="262"/>
    </location>
</feature>
<name>A0ABV9QNX8_9GAMM</name>
<feature type="signal peptide" evidence="6">
    <location>
        <begin position="1"/>
        <end position="28"/>
    </location>
</feature>
<dbReference type="InterPro" id="IPR010583">
    <property type="entry name" value="MipA"/>
</dbReference>
<keyword evidence="5" id="KW-0998">Cell outer membrane</keyword>
<accession>A0ABV9QNX8</accession>
<organism evidence="7 8">
    <name type="scientific">Dokdonella ginsengisoli</name>
    <dbReference type="NCBI Taxonomy" id="363846"/>
    <lineage>
        <taxon>Bacteria</taxon>
        <taxon>Pseudomonadati</taxon>
        <taxon>Pseudomonadota</taxon>
        <taxon>Gammaproteobacteria</taxon>
        <taxon>Lysobacterales</taxon>
        <taxon>Rhodanobacteraceae</taxon>
        <taxon>Dokdonella</taxon>
    </lineage>
</organism>
<dbReference type="EMBL" id="JBHSHD010000002">
    <property type="protein sequence ID" value="MFC4819008.1"/>
    <property type="molecule type" value="Genomic_DNA"/>
</dbReference>
<dbReference type="RefSeq" id="WP_380018744.1">
    <property type="nucleotide sequence ID" value="NZ_JBHSHD010000002.1"/>
</dbReference>
<evidence type="ECO:0000256" key="4">
    <source>
        <dbReference type="ARBA" id="ARBA00023136"/>
    </source>
</evidence>
<comment type="similarity">
    <text evidence="2">Belongs to the MipA/OmpV family.</text>
</comment>
<evidence type="ECO:0000313" key="8">
    <source>
        <dbReference type="Proteomes" id="UP001595886"/>
    </source>
</evidence>
<sequence>MPHRSTRHRLWIAAVTLLAGGSANTALADPADRWDLSIGAGAVSMPEYPGSDEQKTRLLPVVTAKYGRFLIGGETQGLGMNLIEEENWRAGLFASFDLSEIREESDDRERLHGLGDVDGTARVGAFASYTWGWLTASGRIGTDVGGNELGTIATLGLSARWNPTSRLTLTAGPQLTWASEEYMQTVFGISPAQAQRSGLPRYQAGGGVSSVGLRLGAHYRIGEHWGVGITATTARLQGDAKDSPIVRDKTQNSIGAFATYHF</sequence>
<evidence type="ECO:0000256" key="1">
    <source>
        <dbReference type="ARBA" id="ARBA00004442"/>
    </source>
</evidence>
<reference evidence="8" key="1">
    <citation type="journal article" date="2019" name="Int. J. Syst. Evol. Microbiol.">
        <title>The Global Catalogue of Microorganisms (GCM) 10K type strain sequencing project: providing services to taxonomists for standard genome sequencing and annotation.</title>
        <authorList>
            <consortium name="The Broad Institute Genomics Platform"/>
            <consortium name="The Broad Institute Genome Sequencing Center for Infectious Disease"/>
            <person name="Wu L."/>
            <person name="Ma J."/>
        </authorList>
    </citation>
    <scope>NUCLEOTIDE SEQUENCE [LARGE SCALE GENOMIC DNA]</scope>
    <source>
        <strain evidence="8">CCUG 30340</strain>
    </source>
</reference>
<evidence type="ECO:0000313" key="7">
    <source>
        <dbReference type="EMBL" id="MFC4819008.1"/>
    </source>
</evidence>
<protein>
    <submittedName>
        <fullName evidence="7">MipA/OmpV family protein</fullName>
    </submittedName>
</protein>
<dbReference type="Gene3D" id="2.40.160.60">
    <property type="entry name" value="Outer membrane protein transport protein (OMPP1/FadL/TodX)"/>
    <property type="match status" value="1"/>
</dbReference>